<dbReference type="InterPro" id="IPR002938">
    <property type="entry name" value="FAD-bd"/>
</dbReference>
<dbReference type="PRINTS" id="PR00420">
    <property type="entry name" value="RNGMNOXGNASE"/>
</dbReference>
<accession>A0A9W9RV19</accession>
<evidence type="ECO:0000259" key="5">
    <source>
        <dbReference type="Pfam" id="PF01494"/>
    </source>
</evidence>
<dbReference type="GO" id="GO:0071949">
    <property type="term" value="F:FAD binding"/>
    <property type="evidence" value="ECO:0007669"/>
    <property type="project" value="InterPro"/>
</dbReference>
<feature type="domain" description="FAD-binding" evidence="5">
    <location>
        <begin position="19"/>
        <end position="375"/>
    </location>
</feature>
<evidence type="ECO:0000256" key="1">
    <source>
        <dbReference type="ARBA" id="ARBA00007801"/>
    </source>
</evidence>
<gene>
    <name evidence="7" type="ORF">N7496_010091</name>
</gene>
<keyword evidence="2" id="KW-0285">Flavoprotein</keyword>
<keyword evidence="4" id="KW-0560">Oxidoreductase</keyword>
<organism evidence="7 8">
    <name type="scientific">Penicillium cataractarum</name>
    <dbReference type="NCBI Taxonomy" id="2100454"/>
    <lineage>
        <taxon>Eukaryota</taxon>
        <taxon>Fungi</taxon>
        <taxon>Dikarya</taxon>
        <taxon>Ascomycota</taxon>
        <taxon>Pezizomycotina</taxon>
        <taxon>Eurotiomycetes</taxon>
        <taxon>Eurotiomycetidae</taxon>
        <taxon>Eurotiales</taxon>
        <taxon>Aspergillaceae</taxon>
        <taxon>Penicillium</taxon>
    </lineage>
</organism>
<dbReference type="InterPro" id="IPR012941">
    <property type="entry name" value="Phe_hydrox_C_dim_dom"/>
</dbReference>
<dbReference type="InterPro" id="IPR036188">
    <property type="entry name" value="FAD/NAD-bd_sf"/>
</dbReference>
<dbReference type="InterPro" id="IPR036249">
    <property type="entry name" value="Thioredoxin-like_sf"/>
</dbReference>
<dbReference type="Gene3D" id="3.40.30.20">
    <property type="match status" value="1"/>
</dbReference>
<evidence type="ECO:0000256" key="2">
    <source>
        <dbReference type="ARBA" id="ARBA00022630"/>
    </source>
</evidence>
<dbReference type="EMBL" id="JAPZBS010000008">
    <property type="protein sequence ID" value="KAJ5364378.1"/>
    <property type="molecule type" value="Genomic_DNA"/>
</dbReference>
<keyword evidence="3" id="KW-0274">FAD</keyword>
<dbReference type="SUPFAM" id="SSF54373">
    <property type="entry name" value="FAD-linked reductases, C-terminal domain"/>
    <property type="match status" value="1"/>
</dbReference>
<feature type="domain" description="Phenol hydroxylase-like C-terminal dimerisation" evidence="6">
    <location>
        <begin position="407"/>
        <end position="612"/>
    </location>
</feature>
<reference evidence="7" key="1">
    <citation type="submission" date="2022-11" db="EMBL/GenBank/DDBJ databases">
        <authorList>
            <person name="Petersen C."/>
        </authorList>
    </citation>
    <scope>NUCLEOTIDE SEQUENCE</scope>
    <source>
        <strain evidence="7">IBT 29864</strain>
    </source>
</reference>
<keyword evidence="8" id="KW-1185">Reference proteome</keyword>
<dbReference type="SUPFAM" id="SSF52833">
    <property type="entry name" value="Thioredoxin-like"/>
    <property type="match status" value="1"/>
</dbReference>
<dbReference type="PANTHER" id="PTHR43004">
    <property type="entry name" value="TRK SYSTEM POTASSIUM UPTAKE PROTEIN"/>
    <property type="match status" value="1"/>
</dbReference>
<dbReference type="InterPro" id="IPR038220">
    <property type="entry name" value="PHOX_C_sf"/>
</dbReference>
<dbReference type="GeneID" id="81442183"/>
<dbReference type="Gene3D" id="3.50.50.60">
    <property type="entry name" value="FAD/NAD(P)-binding domain"/>
    <property type="match status" value="1"/>
</dbReference>
<dbReference type="GO" id="GO:0016709">
    <property type="term" value="F:oxidoreductase activity, acting on paired donors, with incorporation or reduction of molecular oxygen, NAD(P)H as one donor, and incorporation of one atom of oxygen"/>
    <property type="evidence" value="ECO:0007669"/>
    <property type="project" value="UniProtKB-ARBA"/>
</dbReference>
<dbReference type="Pfam" id="PF01494">
    <property type="entry name" value="FAD_binding_3"/>
    <property type="match status" value="1"/>
</dbReference>
<reference evidence="7" key="2">
    <citation type="journal article" date="2023" name="IMA Fungus">
        <title>Comparative genomic study of the Penicillium genus elucidates a diverse pangenome and 15 lateral gene transfer events.</title>
        <authorList>
            <person name="Petersen C."/>
            <person name="Sorensen T."/>
            <person name="Nielsen M.R."/>
            <person name="Sondergaard T.E."/>
            <person name="Sorensen J.L."/>
            <person name="Fitzpatrick D.A."/>
            <person name="Frisvad J.C."/>
            <person name="Nielsen K.L."/>
        </authorList>
    </citation>
    <scope>NUCLEOTIDE SEQUENCE</scope>
    <source>
        <strain evidence="7">IBT 29864</strain>
    </source>
</reference>
<dbReference type="InterPro" id="IPR050641">
    <property type="entry name" value="RIFMO-like"/>
</dbReference>
<dbReference type="OrthoDB" id="5325318at2759"/>
<evidence type="ECO:0000256" key="3">
    <source>
        <dbReference type="ARBA" id="ARBA00022827"/>
    </source>
</evidence>
<evidence type="ECO:0008006" key="9">
    <source>
        <dbReference type="Google" id="ProtNLM"/>
    </source>
</evidence>
<dbReference type="AlphaFoldDB" id="A0A9W9RV19"/>
<dbReference type="Gene3D" id="3.30.9.10">
    <property type="entry name" value="D-Amino Acid Oxidase, subunit A, domain 2"/>
    <property type="match status" value="1"/>
</dbReference>
<evidence type="ECO:0000256" key="4">
    <source>
        <dbReference type="ARBA" id="ARBA00023002"/>
    </source>
</evidence>
<dbReference type="Pfam" id="PF07976">
    <property type="entry name" value="Phe_hydrox_dim"/>
    <property type="match status" value="1"/>
</dbReference>
<dbReference type="SUPFAM" id="SSF51905">
    <property type="entry name" value="FAD/NAD(P)-binding domain"/>
    <property type="match status" value="1"/>
</dbReference>
<proteinExistence type="inferred from homology"/>
<comment type="similarity">
    <text evidence="1">Belongs to the PheA/TfdB FAD monooxygenase family.</text>
</comment>
<evidence type="ECO:0000259" key="6">
    <source>
        <dbReference type="Pfam" id="PF07976"/>
    </source>
</evidence>
<sequence>MAPGAIYEGHVGGPVDSTTTVVVVGAGPSGLMLACNLARFGIGVKILDDRPNKTSTGKADGMQPKTIETFKQMRLAEPLLKNAARVYDISFWQSTADEPLQRTGRQTHYPDHLVGASDPYILLAHQGMVEEVLIDDMESRGLFVTRNSRFTSCARVPGTGQLDITYQDISTNTIQKIRADYLVGCDGARSKVRTFIPDADLEGEMTNASWGVLDGVIDTDFPDLWSKVAVRSHVAGSILWIPRERNMTRLYVQLSFTDGERVDKTKATPEYVMQRAREAMHPFKLEWKTVEWFGNYVVGQRVAKQFMDSEARILIAGDAGHCHSALAAQGANTSMHDSFNLAWKLNLVIRGLAKRALLFTYEEERQKIAYDLIRFDAEHCKAFSQGEAALARNFDENIRFISGIGAEYSAGILTRHNQNITTKLQPGALQLPGKVTRFIDANPVDIQLDIPMLSQFRLFFFLPSVPRAKEFLASICDTLTSPASTLGQASSRALQSYTKNSLGETLSDEFVQPQRYTSTSTVFTVAMITQSPKSTFEIADLPKLLQDSRWTLYLDNTDTPRCTEKWFGILGEDDVGVAIIRPDGYIGSIDIWDLSASKAVEMWIEEYFAPFM</sequence>
<protein>
    <recommendedName>
        <fullName evidence="9">FAD-binding domain-containing protein</fullName>
    </recommendedName>
</protein>
<dbReference type="RefSeq" id="XP_056552004.1">
    <property type="nucleotide sequence ID" value="XM_056703004.1"/>
</dbReference>
<name>A0A9W9RV19_9EURO</name>
<dbReference type="PANTHER" id="PTHR43004:SF4">
    <property type="entry name" value="FAD-BINDING DOMAIN-CONTAINING PROTEIN"/>
    <property type="match status" value="1"/>
</dbReference>
<evidence type="ECO:0000313" key="7">
    <source>
        <dbReference type="EMBL" id="KAJ5364378.1"/>
    </source>
</evidence>
<comment type="caution">
    <text evidence="7">The sequence shown here is derived from an EMBL/GenBank/DDBJ whole genome shotgun (WGS) entry which is preliminary data.</text>
</comment>
<evidence type="ECO:0000313" key="8">
    <source>
        <dbReference type="Proteomes" id="UP001147782"/>
    </source>
</evidence>
<dbReference type="Proteomes" id="UP001147782">
    <property type="component" value="Unassembled WGS sequence"/>
</dbReference>